<organism evidence="1 2">
    <name type="scientific">Corynebacterium genitalium ATCC 33030</name>
    <dbReference type="NCBI Taxonomy" id="585529"/>
    <lineage>
        <taxon>Bacteria</taxon>
        <taxon>Bacillati</taxon>
        <taxon>Actinomycetota</taxon>
        <taxon>Actinomycetes</taxon>
        <taxon>Mycobacteriales</taxon>
        <taxon>Corynebacteriaceae</taxon>
        <taxon>Corynebacterium</taxon>
    </lineage>
</organism>
<keyword evidence="2" id="KW-1185">Reference proteome</keyword>
<dbReference type="HOGENOM" id="CLU_3268683_0_0_11"/>
<comment type="caution">
    <text evidence="1">The sequence shown here is derived from an EMBL/GenBank/DDBJ whole genome shotgun (WGS) entry which is preliminary data.</text>
</comment>
<evidence type="ECO:0000313" key="2">
    <source>
        <dbReference type="Proteomes" id="UP000004208"/>
    </source>
</evidence>
<accession>D7W9V1</accession>
<dbReference type="AlphaFoldDB" id="D7W9V1"/>
<proteinExistence type="predicted"/>
<dbReference type="Proteomes" id="UP000004208">
    <property type="component" value="Unassembled WGS sequence"/>
</dbReference>
<reference evidence="1" key="1">
    <citation type="submission" date="2010-06" db="EMBL/GenBank/DDBJ databases">
        <authorList>
            <person name="Muzny D."/>
            <person name="Qin X."/>
            <person name="Buhay C."/>
            <person name="Dugan-Rocha S."/>
            <person name="Ding Y."/>
            <person name="Chen G."/>
            <person name="Hawes A."/>
            <person name="Holder M."/>
            <person name="Jhangiani S."/>
            <person name="Johnson A."/>
            <person name="Khan Z."/>
            <person name="Li Z."/>
            <person name="Liu W."/>
            <person name="Liu X."/>
            <person name="Perez L."/>
            <person name="Shen H."/>
            <person name="Wang Q."/>
            <person name="Watt J."/>
            <person name="Xi L."/>
            <person name="Xin Y."/>
            <person name="Zhou J."/>
            <person name="Deng J."/>
            <person name="Jiang H."/>
            <person name="Liu Y."/>
            <person name="Qu J."/>
            <person name="Song X.-Z."/>
            <person name="Zhang L."/>
            <person name="Villasana D."/>
            <person name="Johnson A."/>
            <person name="Liu J."/>
            <person name="Liyanage D."/>
            <person name="Lorensuhewa L."/>
            <person name="Robinson T."/>
            <person name="Song A."/>
            <person name="Song B.-B."/>
            <person name="Dinh H."/>
            <person name="Thornton R."/>
            <person name="Coyle M."/>
            <person name="Francisco L."/>
            <person name="Jackson L."/>
            <person name="Javaid M."/>
            <person name="Korchina V."/>
            <person name="Kovar C."/>
            <person name="Mata R."/>
            <person name="Mathew T."/>
            <person name="Ngo R."/>
            <person name="Nguyen L."/>
            <person name="Nguyen N."/>
            <person name="Okwuonu G."/>
            <person name="Ongeri F."/>
            <person name="Pham C."/>
            <person name="Simmons D."/>
            <person name="Wilczek-Boney K."/>
            <person name="Hale W."/>
            <person name="Jakkamsetti A."/>
            <person name="Pham P."/>
            <person name="Ruth R."/>
            <person name="San Lucas F."/>
            <person name="Warren J."/>
            <person name="Zhang J."/>
            <person name="Zhao Z."/>
            <person name="Zhou C."/>
            <person name="Zhu D."/>
            <person name="Lee S."/>
            <person name="Bess C."/>
            <person name="Blankenburg K."/>
            <person name="Forbes L."/>
            <person name="Fu Q."/>
            <person name="Gubbala S."/>
            <person name="Hirani K."/>
            <person name="Jayaseelan J.C."/>
            <person name="Lara F."/>
            <person name="Munidasa M."/>
            <person name="Palculict T."/>
            <person name="Patil S."/>
            <person name="Pu L.-L."/>
            <person name="Saada N."/>
            <person name="Tang L."/>
            <person name="Weissenberger G."/>
            <person name="Zhu Y."/>
            <person name="Hemphill L."/>
            <person name="Shang Y."/>
            <person name="Youmans B."/>
            <person name="Ayvaz T."/>
            <person name="Ross M."/>
            <person name="Santibanez J."/>
            <person name="Aqrawi P."/>
            <person name="Gross S."/>
            <person name="Joshi V."/>
            <person name="Fowler G."/>
            <person name="Nazareth L."/>
            <person name="Reid J."/>
            <person name="Worley K."/>
            <person name="Petrosino J."/>
            <person name="Highlander S."/>
            <person name="Gibbs R."/>
        </authorList>
    </citation>
    <scope>NUCLEOTIDE SEQUENCE [LARGE SCALE GENOMIC DNA]</scope>
    <source>
        <strain evidence="1">ATCC 33030</strain>
    </source>
</reference>
<protein>
    <submittedName>
        <fullName evidence="1">Uncharacterized protein</fullName>
    </submittedName>
</protein>
<dbReference type="EMBL" id="ACLJ02000001">
    <property type="protein sequence ID" value="EFK55568.1"/>
    <property type="molecule type" value="Genomic_DNA"/>
</dbReference>
<sequence>MDEKGAGETLAGGLGVVDRMLKTVPRDADAAAGASIDKLVH</sequence>
<name>D7W9V1_9CORY</name>
<dbReference type="STRING" id="585529.HMPREF0291_10826"/>
<gene>
    <name evidence="1" type="ORF">HMPREF0291_10826</name>
</gene>
<evidence type="ECO:0000313" key="1">
    <source>
        <dbReference type="EMBL" id="EFK55568.1"/>
    </source>
</evidence>